<dbReference type="InterPro" id="IPR010982">
    <property type="entry name" value="Lambda_DNA-bd_dom_sf"/>
</dbReference>
<dbReference type="CDD" id="cd00093">
    <property type="entry name" value="HTH_XRE"/>
    <property type="match status" value="1"/>
</dbReference>
<dbReference type="Gene3D" id="1.10.260.40">
    <property type="entry name" value="lambda repressor-like DNA-binding domains"/>
    <property type="match status" value="1"/>
</dbReference>
<dbReference type="OrthoDB" id="2186666at2"/>
<dbReference type="SMART" id="SM00530">
    <property type="entry name" value="HTH_XRE"/>
    <property type="match status" value="1"/>
</dbReference>
<accession>A0A200J5X4</accession>
<dbReference type="SUPFAM" id="SSF47413">
    <property type="entry name" value="lambda repressor-like DNA-binding domains"/>
    <property type="match status" value="1"/>
</dbReference>
<dbReference type="PROSITE" id="PS50943">
    <property type="entry name" value="HTH_CROC1"/>
    <property type="match status" value="1"/>
</dbReference>
<gene>
    <name evidence="2" type="ORF">A5889_001342</name>
    <name evidence="3" type="ORF">A5889_001735</name>
</gene>
<evidence type="ECO:0000313" key="4">
    <source>
        <dbReference type="Proteomes" id="UP000196151"/>
    </source>
</evidence>
<dbReference type="EMBL" id="NIBQ01000002">
    <property type="protein sequence ID" value="OUZ32633.1"/>
    <property type="molecule type" value="Genomic_DNA"/>
</dbReference>
<protein>
    <submittedName>
        <fullName evidence="2">Cro/CI family transcriptional regulator</fullName>
    </submittedName>
</protein>
<proteinExistence type="predicted"/>
<dbReference type="InterPro" id="IPR001387">
    <property type="entry name" value="Cro/C1-type_HTH"/>
</dbReference>
<reference evidence="3" key="3">
    <citation type="submission" date="2024-03" db="EMBL/GenBank/DDBJ databases">
        <title>The Genome Sequence of Enterococcus sp. DIV0238c.</title>
        <authorList>
            <consortium name="The Broad Institute Genomics Platform"/>
            <consortium name="The Broad Institute Microbial Omics Core"/>
            <consortium name="The Broad Institute Genomic Center for Infectious Diseases"/>
            <person name="Earl A."/>
            <person name="Manson A."/>
            <person name="Gilmore M."/>
            <person name="Schwartman J."/>
            <person name="Shea T."/>
            <person name="Abouelleil A."/>
            <person name="Cao P."/>
            <person name="Chapman S."/>
            <person name="Cusick C."/>
            <person name="Young S."/>
            <person name="Neafsey D."/>
            <person name="Nusbaum C."/>
            <person name="Birren B."/>
        </authorList>
    </citation>
    <scope>NUCLEOTIDE SEQUENCE</scope>
    <source>
        <strain evidence="3">9D6_DIV0238</strain>
    </source>
</reference>
<reference evidence="3" key="2">
    <citation type="submission" date="2017-05" db="EMBL/GenBank/DDBJ databases">
        <authorList>
            <consortium name="The Broad Institute Genomics Platform"/>
            <consortium name="The Broad Institute Genomic Center for Infectious Diseases"/>
            <person name="Earl A."/>
            <person name="Manson A."/>
            <person name="Schwartman J."/>
            <person name="Gilmore M."/>
            <person name="Abouelleil A."/>
            <person name="Cao P."/>
            <person name="Chapman S."/>
            <person name="Cusick C."/>
            <person name="Shea T."/>
            <person name="Young S."/>
            <person name="Neafsey D."/>
            <person name="Nusbaum C."/>
            <person name="Birren B."/>
        </authorList>
    </citation>
    <scope>NUCLEOTIDE SEQUENCE</scope>
    <source>
        <strain evidence="3">9D6_DIV0238</strain>
    </source>
</reference>
<evidence type="ECO:0000313" key="2">
    <source>
        <dbReference type="EMBL" id="OUZ32633.1"/>
    </source>
</evidence>
<dbReference type="Pfam" id="PF13443">
    <property type="entry name" value="HTH_26"/>
    <property type="match status" value="1"/>
</dbReference>
<dbReference type="GO" id="GO:0003677">
    <property type="term" value="F:DNA binding"/>
    <property type="evidence" value="ECO:0007669"/>
    <property type="project" value="InterPro"/>
</dbReference>
<organism evidence="2">
    <name type="scientific">Candidatus Enterococcus dunnyi</name>
    <dbReference type="NCBI Taxonomy" id="1834192"/>
    <lineage>
        <taxon>Bacteria</taxon>
        <taxon>Bacillati</taxon>
        <taxon>Bacillota</taxon>
        <taxon>Bacilli</taxon>
        <taxon>Lactobacillales</taxon>
        <taxon>Enterococcaceae</taxon>
        <taxon>Enterococcus</taxon>
    </lineage>
</organism>
<keyword evidence="4" id="KW-1185">Reference proteome</keyword>
<dbReference type="EMBL" id="CP147246">
    <property type="protein sequence ID" value="WYJ94233.1"/>
    <property type="molecule type" value="Genomic_DNA"/>
</dbReference>
<feature type="domain" description="HTH cro/C1-type" evidence="1">
    <location>
        <begin position="14"/>
        <end position="70"/>
    </location>
</feature>
<dbReference type="AlphaFoldDB" id="A0A200J5X4"/>
<sequence>MLEENTEQKVEVLINDLLAERNMSLRELARLSGIEPSNLSNLANGKRKRVYLEHIERIADALDIDDISKIIRLTKNATKK</sequence>
<reference evidence="2" key="1">
    <citation type="submission" date="2017-05" db="EMBL/GenBank/DDBJ databases">
        <title>The Genome Sequence of Enterococcus sp. 9D6_DIV0238.</title>
        <authorList>
            <consortium name="The Broad Institute Genomics Platform"/>
            <consortium name="The Broad Institute Genomic Center for Infectious Diseases"/>
            <person name="Earl A."/>
            <person name="Manson A."/>
            <person name="Schwartman J."/>
            <person name="Gilmore M."/>
            <person name="Abouelleil A."/>
            <person name="Cao P."/>
            <person name="Chapman S."/>
            <person name="Cusick C."/>
            <person name="Shea T."/>
            <person name="Young S."/>
            <person name="Neafsey D."/>
            <person name="Nusbaum C."/>
            <person name="Birren B."/>
        </authorList>
    </citation>
    <scope>NUCLEOTIDE SEQUENCE [LARGE SCALE GENOMIC DNA]</scope>
    <source>
        <strain evidence="2">9D6_DIV0238</strain>
    </source>
</reference>
<name>A0A200J5X4_9ENTE</name>
<dbReference type="RefSeq" id="WP_087640482.1">
    <property type="nucleotide sequence ID" value="NZ_CP147246.1"/>
</dbReference>
<evidence type="ECO:0000313" key="3">
    <source>
        <dbReference type="EMBL" id="WYJ94233.1"/>
    </source>
</evidence>
<dbReference type="Proteomes" id="UP000196151">
    <property type="component" value="Chromosome"/>
</dbReference>
<evidence type="ECO:0000259" key="1">
    <source>
        <dbReference type="PROSITE" id="PS50943"/>
    </source>
</evidence>